<sequence>MKLSIITVCYNSAATIRDTIESVLSQDYADIEYIVVDGGSKDGTQAIVESYASHISTFVSEPDRGIYDAMNKGVALAHGDVIGILNSDDFYEGPGAISSVVKAFQRRPDNDVIFGDVVFVNASNLQKVTRFYRGNRFAPWKLRFGWMPPHPASFIRKAAYQQVGPYSLRYRISADYEFFVRFFLIHRLRYSYLNQVLVRMRSGGASTAGPRSNMRLNLEIVNACRSNGVYTNLFMLLFKLPFKLYELRKRPKVVS</sequence>
<dbReference type="PANTHER" id="PTHR22916:SF3">
    <property type="entry name" value="UDP-GLCNAC:BETAGAL BETA-1,3-N-ACETYLGLUCOSAMINYLTRANSFERASE-LIKE PROTEIN 1"/>
    <property type="match status" value="1"/>
</dbReference>
<dbReference type="CDD" id="cd06433">
    <property type="entry name" value="GT_2_WfgS_like"/>
    <property type="match status" value="1"/>
</dbReference>
<evidence type="ECO:0000313" key="3">
    <source>
        <dbReference type="EMBL" id="NWB97833.1"/>
    </source>
</evidence>
<protein>
    <submittedName>
        <fullName evidence="3">Glycosyltransferase</fullName>
    </submittedName>
</protein>
<dbReference type="PANTHER" id="PTHR22916">
    <property type="entry name" value="GLYCOSYLTRANSFERASE"/>
    <property type="match status" value="1"/>
</dbReference>
<dbReference type="EMBL" id="JACAQB010000008">
    <property type="protein sequence ID" value="NWB97833.1"/>
    <property type="molecule type" value="Genomic_DNA"/>
</dbReference>
<evidence type="ECO:0000259" key="2">
    <source>
        <dbReference type="Pfam" id="PF00535"/>
    </source>
</evidence>
<evidence type="ECO:0000313" key="4">
    <source>
        <dbReference type="Proteomes" id="UP000539985"/>
    </source>
</evidence>
<keyword evidence="3" id="KW-0808">Transferase</keyword>
<dbReference type="InterPro" id="IPR029044">
    <property type="entry name" value="Nucleotide-diphossugar_trans"/>
</dbReference>
<keyword evidence="1" id="KW-0997">Cell inner membrane</keyword>
<dbReference type="InterPro" id="IPR001173">
    <property type="entry name" value="Glyco_trans_2-like"/>
</dbReference>
<keyword evidence="1" id="KW-0472">Membrane</keyword>
<keyword evidence="1" id="KW-1003">Cell membrane</keyword>
<evidence type="ECO:0000256" key="1">
    <source>
        <dbReference type="ARBA" id="ARBA00022519"/>
    </source>
</evidence>
<gene>
    <name evidence="3" type="ORF">HX882_18205</name>
</gene>
<comment type="caution">
    <text evidence="3">The sequence shown here is derived from an EMBL/GenBank/DDBJ whole genome shotgun (WGS) entry which is preliminary data.</text>
</comment>
<dbReference type="GO" id="GO:0016758">
    <property type="term" value="F:hexosyltransferase activity"/>
    <property type="evidence" value="ECO:0007669"/>
    <property type="project" value="UniProtKB-ARBA"/>
</dbReference>
<dbReference type="SUPFAM" id="SSF53448">
    <property type="entry name" value="Nucleotide-diphospho-sugar transferases"/>
    <property type="match status" value="1"/>
</dbReference>
<name>A0A7Y8C355_9PSED</name>
<dbReference type="AlphaFoldDB" id="A0A7Y8C355"/>
<feature type="domain" description="Glycosyltransferase 2-like" evidence="2">
    <location>
        <begin position="4"/>
        <end position="145"/>
    </location>
</feature>
<dbReference type="Gene3D" id="3.90.550.10">
    <property type="entry name" value="Spore Coat Polysaccharide Biosynthesis Protein SpsA, Chain A"/>
    <property type="match status" value="1"/>
</dbReference>
<dbReference type="RefSeq" id="WP_177103478.1">
    <property type="nucleotide sequence ID" value="NZ_JACAQB010000008.1"/>
</dbReference>
<accession>A0A7Y8C355</accession>
<proteinExistence type="predicted"/>
<dbReference type="Pfam" id="PF00535">
    <property type="entry name" value="Glycos_transf_2"/>
    <property type="match status" value="1"/>
</dbReference>
<reference evidence="3 4" key="1">
    <citation type="submission" date="2020-04" db="EMBL/GenBank/DDBJ databases">
        <title>Molecular characterization of pseudomonads from Agaricus bisporus reveal novel blotch 2 pathogens in Western Europe.</title>
        <authorList>
            <person name="Taparia T."/>
            <person name="Krijger M."/>
            <person name="Haynes E."/>
            <person name="Elpinstone J.G."/>
            <person name="Noble R."/>
            <person name="Van Der Wolf J."/>
        </authorList>
    </citation>
    <scope>NUCLEOTIDE SEQUENCE [LARGE SCALE GENOMIC DNA]</scope>
    <source>
        <strain evidence="3 4">H7001</strain>
    </source>
</reference>
<dbReference type="Proteomes" id="UP000539985">
    <property type="component" value="Unassembled WGS sequence"/>
</dbReference>
<organism evidence="3 4">
    <name type="scientific">Pseudomonas gingeri</name>
    <dbReference type="NCBI Taxonomy" id="117681"/>
    <lineage>
        <taxon>Bacteria</taxon>
        <taxon>Pseudomonadati</taxon>
        <taxon>Pseudomonadota</taxon>
        <taxon>Gammaproteobacteria</taxon>
        <taxon>Pseudomonadales</taxon>
        <taxon>Pseudomonadaceae</taxon>
        <taxon>Pseudomonas</taxon>
    </lineage>
</organism>